<dbReference type="Pfam" id="PF05635">
    <property type="entry name" value="23S_rRNA_IVP"/>
    <property type="match status" value="1"/>
</dbReference>
<dbReference type="PANTHER" id="PTHR38471">
    <property type="entry name" value="FOUR HELIX BUNDLE PROTEIN"/>
    <property type="match status" value="1"/>
</dbReference>
<dbReference type="InterPro" id="IPR012657">
    <property type="entry name" value="23S_rRNA-intervening_sequence"/>
</dbReference>
<evidence type="ECO:0000313" key="1">
    <source>
        <dbReference type="EMBL" id="MEN3067756.1"/>
    </source>
</evidence>
<keyword evidence="2" id="KW-1185">Reference proteome</keyword>
<organism evidence="1 2">
    <name type="scientific">Uliginosibacterium sediminicola</name>
    <dbReference type="NCBI Taxonomy" id="2024550"/>
    <lineage>
        <taxon>Bacteria</taxon>
        <taxon>Pseudomonadati</taxon>
        <taxon>Pseudomonadota</taxon>
        <taxon>Betaproteobacteria</taxon>
        <taxon>Rhodocyclales</taxon>
        <taxon>Zoogloeaceae</taxon>
        <taxon>Uliginosibacterium</taxon>
    </lineage>
</organism>
<dbReference type="Gene3D" id="1.20.1440.60">
    <property type="entry name" value="23S rRNA-intervening sequence"/>
    <property type="match status" value="1"/>
</dbReference>
<name>A0ABU9YVP6_9RHOO</name>
<dbReference type="PANTHER" id="PTHR38471:SF2">
    <property type="entry name" value="FOUR HELIX BUNDLE PROTEIN"/>
    <property type="match status" value="1"/>
</dbReference>
<evidence type="ECO:0000313" key="2">
    <source>
        <dbReference type="Proteomes" id="UP001410394"/>
    </source>
</evidence>
<dbReference type="SUPFAM" id="SSF158446">
    <property type="entry name" value="IVS-encoded protein-like"/>
    <property type="match status" value="1"/>
</dbReference>
<dbReference type="InterPro" id="IPR036583">
    <property type="entry name" value="23S_rRNA_IVS_sf"/>
</dbReference>
<gene>
    <name evidence="1" type="ORF">ABDB84_04640</name>
</gene>
<dbReference type="NCBIfam" id="TIGR02436">
    <property type="entry name" value="four helix bundle protein"/>
    <property type="match status" value="1"/>
</dbReference>
<dbReference type="CDD" id="cd16377">
    <property type="entry name" value="23S_rRNA_IVP_like"/>
    <property type="match status" value="1"/>
</dbReference>
<reference evidence="1 2" key="1">
    <citation type="journal article" date="2018" name="Int. J. Syst. Evol. Microbiol.">
        <title>Uliginosibacterium sediminicola sp. nov., isolated from freshwater sediment.</title>
        <authorList>
            <person name="Hwang W.M."/>
            <person name="Kim S.M."/>
            <person name="Kang K."/>
            <person name="Ahn T.Y."/>
        </authorList>
    </citation>
    <scope>NUCLEOTIDE SEQUENCE [LARGE SCALE GENOMIC DNA]</scope>
    <source>
        <strain evidence="1 2">M1-21</strain>
    </source>
</reference>
<dbReference type="Proteomes" id="UP001410394">
    <property type="component" value="Unassembled WGS sequence"/>
</dbReference>
<accession>A0ABU9YVP6</accession>
<protein>
    <submittedName>
        <fullName evidence="1">Four helix bundle protein</fullName>
    </submittedName>
</protein>
<dbReference type="EMBL" id="JBDIVE010000002">
    <property type="protein sequence ID" value="MEN3067756.1"/>
    <property type="molecule type" value="Genomic_DNA"/>
</dbReference>
<sequence>MAEVRSYRDLKVWQLGIELVESVYLLTASFPESERFGLIAQLRRSMVSVPSNIAEGHARGSTRDFLRFISIALGSLAEAETQLIISNRLNYLNGDEVQRFLGQMDELGRMLRGLQSTLANRLPSP</sequence>
<proteinExistence type="predicted"/>
<dbReference type="RefSeq" id="WP_345918522.1">
    <property type="nucleotide sequence ID" value="NZ_JBDIVE010000002.1"/>
</dbReference>
<comment type="caution">
    <text evidence="1">The sequence shown here is derived from an EMBL/GenBank/DDBJ whole genome shotgun (WGS) entry which is preliminary data.</text>
</comment>